<dbReference type="PANTHER" id="PTHR30135:SF3">
    <property type="entry name" value="GLUCONEOGENESIS FACTOR-RELATED"/>
    <property type="match status" value="1"/>
</dbReference>
<evidence type="ECO:0000313" key="4">
    <source>
        <dbReference type="EMBL" id="MBJ7632703.1"/>
    </source>
</evidence>
<comment type="similarity">
    <text evidence="2">Belongs to the gluconeogenesis factor family.</text>
</comment>
<dbReference type="Proteomes" id="UP000808038">
    <property type="component" value="Unassembled WGS sequence"/>
</dbReference>
<dbReference type="PANTHER" id="PTHR30135">
    <property type="entry name" value="UNCHARACTERIZED PROTEIN YVCK-RELATED"/>
    <property type="match status" value="1"/>
</dbReference>
<dbReference type="RefSeq" id="WP_003608715.1">
    <property type="nucleotide sequence ID" value="NZ_ALXH01000097.1"/>
</dbReference>
<dbReference type="GO" id="GO:0043743">
    <property type="term" value="F:LPPG:FO 2-phospho-L-lactate transferase activity"/>
    <property type="evidence" value="ECO:0007669"/>
    <property type="project" value="InterPro"/>
</dbReference>
<gene>
    <name evidence="3" type="ORF">H7R52_08955</name>
    <name evidence="5" type="ORF">HAU20_02815</name>
    <name evidence="4" type="ORF">HAU43_06350</name>
</gene>
<dbReference type="GO" id="GO:0008360">
    <property type="term" value="P:regulation of cell shape"/>
    <property type="evidence" value="ECO:0007669"/>
    <property type="project" value="UniProtKB-UniRule"/>
</dbReference>
<dbReference type="Pfam" id="PF01933">
    <property type="entry name" value="CofD"/>
    <property type="match status" value="1"/>
</dbReference>
<evidence type="ECO:0000313" key="3">
    <source>
        <dbReference type="EMBL" id="MBC6498804.1"/>
    </source>
</evidence>
<dbReference type="GO" id="GO:0005737">
    <property type="term" value="C:cytoplasm"/>
    <property type="evidence" value="ECO:0007669"/>
    <property type="project" value="UniProtKB-SubCell"/>
</dbReference>
<comment type="subcellular location">
    <subcellularLocation>
        <location evidence="2">Cytoplasm</location>
    </subcellularLocation>
</comment>
<dbReference type="Proteomes" id="UP000650485">
    <property type="component" value="Unassembled WGS sequence"/>
</dbReference>
<reference evidence="4" key="1">
    <citation type="submission" date="2020-02" db="EMBL/GenBank/DDBJ databases">
        <authorList>
            <person name="Fontana A."/>
            <person name="Patrone V."/>
            <person name="Morelli L."/>
        </authorList>
    </citation>
    <scope>NUCLEOTIDE SEQUENCE</scope>
    <source>
        <strain evidence="4">CCUG 30943</strain>
        <strain evidence="5">CCUG 43002</strain>
    </source>
</reference>
<reference evidence="4 7" key="3">
    <citation type="journal article" date="2021" name="Int. J. Food Microbiol.">
        <title>Safety demonstration of a microbial species for use in the food chain: Weissella confusa.</title>
        <authorList>
            <person name="Bourdichon F."/>
            <person name="Patrone V."/>
            <person name="Fontana A."/>
            <person name="Milani G."/>
            <person name="Morelli L."/>
        </authorList>
    </citation>
    <scope>NUCLEOTIDE SEQUENCE [LARGE SCALE GENOMIC DNA]</scope>
    <source>
        <strain evidence="4">CCUG 30943</strain>
        <strain evidence="5 7">CCUG 43002</strain>
    </source>
</reference>
<dbReference type="SUPFAM" id="SSF142338">
    <property type="entry name" value="CofD-like"/>
    <property type="match status" value="1"/>
</dbReference>
<dbReference type="Proteomes" id="UP000728106">
    <property type="component" value="Unassembled WGS sequence"/>
</dbReference>
<dbReference type="EMBL" id="JACSZT010000007">
    <property type="protein sequence ID" value="MBC6498804.1"/>
    <property type="molecule type" value="Genomic_DNA"/>
</dbReference>
<comment type="caution">
    <text evidence="3">The sequence shown here is derived from an EMBL/GenBank/DDBJ whole genome shotgun (WGS) entry which is preliminary data.</text>
</comment>
<dbReference type="HAMAP" id="MF_00973">
    <property type="entry name" value="Gluconeogen_factor"/>
    <property type="match status" value="1"/>
</dbReference>
<dbReference type="EMBL" id="JAAOCP010000003">
    <property type="protein sequence ID" value="MBJ7638320.1"/>
    <property type="molecule type" value="Genomic_DNA"/>
</dbReference>
<dbReference type="EMBL" id="JAAOCX010000006">
    <property type="protein sequence ID" value="MBJ7632703.1"/>
    <property type="molecule type" value="Genomic_DNA"/>
</dbReference>
<sequence length="334" mass="36314">MTEEFTVKTTPKIVVIGGGSGQPVILRGLKKFDADLTAVITVADDGGSSGTLRDYLNIVPPGDIRNVMATLSTLPQEIIDIFQYRFHENDEMLANHALGNLIIAAMAEKEHDIFAGVQLLTKFMGIQGHVYPVANEPLILHAKFKDGTELSGEAEITAAHKQIDHIWVTPQPDSVNEVAQAPSEVINAILNADVIVLGPGSLFTSILPNLVVPNVAEALKATRAKVVYIANIMTQKGETDDFSDADHLRALNKHVGDNVVDAVIMNTGIVPDDYIDWKKWNEVSHQVAFDPEEVRHEGAIPVLGDLLELRDDGAFHDGDIVAQLIMQIADAKEL</sequence>
<organism evidence="3 6">
    <name type="scientific">Weissella confusa</name>
    <name type="common">Lactobacillus confusus</name>
    <dbReference type="NCBI Taxonomy" id="1583"/>
    <lineage>
        <taxon>Bacteria</taxon>
        <taxon>Bacillati</taxon>
        <taxon>Bacillota</taxon>
        <taxon>Bacilli</taxon>
        <taxon>Lactobacillales</taxon>
        <taxon>Lactobacillaceae</taxon>
        <taxon>Weissella</taxon>
    </lineage>
</organism>
<dbReference type="InterPro" id="IPR010119">
    <property type="entry name" value="Gluconeogen_factor"/>
</dbReference>
<comment type="function">
    <text evidence="2">Required for morphogenesis under gluconeogenic growth conditions.</text>
</comment>
<dbReference type="InterPro" id="IPR038136">
    <property type="entry name" value="CofD-like_dom_sf"/>
</dbReference>
<evidence type="ECO:0000313" key="7">
    <source>
        <dbReference type="Proteomes" id="UP000728106"/>
    </source>
</evidence>
<dbReference type="InterPro" id="IPR002882">
    <property type="entry name" value="CofD"/>
</dbReference>
<dbReference type="STRING" id="1583.IV69_GL001986"/>
<dbReference type="AlphaFoldDB" id="A0A0R2F2A4"/>
<evidence type="ECO:0000256" key="1">
    <source>
        <dbReference type="ARBA" id="ARBA00022490"/>
    </source>
</evidence>
<dbReference type="Gene3D" id="3.40.50.10680">
    <property type="entry name" value="CofD-like domains"/>
    <property type="match status" value="1"/>
</dbReference>
<keyword evidence="1 2" id="KW-0963">Cytoplasm</keyword>
<evidence type="ECO:0000313" key="5">
    <source>
        <dbReference type="EMBL" id="MBJ7638320.1"/>
    </source>
</evidence>
<evidence type="ECO:0000313" key="6">
    <source>
        <dbReference type="Proteomes" id="UP000650485"/>
    </source>
</evidence>
<dbReference type="SMR" id="A0A0R2F2A4"/>
<dbReference type="NCBIfam" id="TIGR01826">
    <property type="entry name" value="CofD_related"/>
    <property type="match status" value="1"/>
</dbReference>
<keyword evidence="7" id="KW-1185">Reference proteome</keyword>
<accession>A0A0R2F2A4</accession>
<proteinExistence type="inferred from homology"/>
<protein>
    <recommendedName>
        <fullName evidence="2">Putative gluconeogenesis factor</fullName>
    </recommendedName>
</protein>
<dbReference type="GeneID" id="57978210"/>
<dbReference type="CDD" id="cd07187">
    <property type="entry name" value="YvcK_like"/>
    <property type="match status" value="1"/>
</dbReference>
<dbReference type="OrthoDB" id="9783842at2"/>
<reference evidence="3" key="2">
    <citation type="submission" date="2020-08" db="EMBL/GenBank/DDBJ databases">
        <title>Complete genome sequence of Weissella confusa strain FS54 provides insights into metabolic potential.</title>
        <authorList>
            <person name="Fhoula I."/>
            <person name="Najjari A."/>
            <person name="Lekired A."/>
            <person name="Bessrour-Aouam N."/>
            <person name="Jaballah S."/>
            <person name="Klibi N."/>
            <person name="Ouzari H.-I."/>
        </authorList>
    </citation>
    <scope>NUCLEOTIDE SEQUENCE</scope>
    <source>
        <strain evidence="3">FS54</strain>
    </source>
</reference>
<evidence type="ECO:0000256" key="2">
    <source>
        <dbReference type="HAMAP-Rule" id="MF_00973"/>
    </source>
</evidence>
<name>A0A0R2F2A4_WEICO</name>